<proteinExistence type="predicted"/>
<keyword evidence="1" id="KW-0732">Signal</keyword>
<feature type="signal peptide" evidence="1">
    <location>
        <begin position="1"/>
        <end position="15"/>
    </location>
</feature>
<gene>
    <name evidence="2" type="ORF">KBB96_01655</name>
</gene>
<reference evidence="2" key="1">
    <citation type="submission" date="2021-04" db="EMBL/GenBank/DDBJ databases">
        <title>Luteolibacter sp. 32A isolated from the skin of an Anderson's salamander (Ambystoma andersonii).</title>
        <authorList>
            <person name="Spergser J."/>
            <person name="Busse H.-J."/>
        </authorList>
    </citation>
    <scope>NUCLEOTIDE SEQUENCE</scope>
    <source>
        <strain evidence="2">32A</strain>
    </source>
</reference>
<accession>A0A975PFH7</accession>
<dbReference type="KEGG" id="lamb:KBB96_01655"/>
<evidence type="ECO:0000256" key="1">
    <source>
        <dbReference type="SAM" id="SignalP"/>
    </source>
</evidence>
<organism evidence="2 3">
    <name type="scientific">Luteolibacter ambystomatis</name>
    <dbReference type="NCBI Taxonomy" id="2824561"/>
    <lineage>
        <taxon>Bacteria</taxon>
        <taxon>Pseudomonadati</taxon>
        <taxon>Verrucomicrobiota</taxon>
        <taxon>Verrucomicrobiia</taxon>
        <taxon>Verrucomicrobiales</taxon>
        <taxon>Verrucomicrobiaceae</taxon>
        <taxon>Luteolibacter</taxon>
    </lineage>
</organism>
<protein>
    <recommendedName>
        <fullName evidence="4">Phosphodiester glycosidase domain-containing protein</fullName>
    </recommendedName>
</protein>
<name>A0A975PFH7_9BACT</name>
<dbReference type="EMBL" id="CP073100">
    <property type="protein sequence ID" value="QUE51611.1"/>
    <property type="molecule type" value="Genomic_DNA"/>
</dbReference>
<dbReference type="RefSeq" id="WP_211631750.1">
    <property type="nucleotide sequence ID" value="NZ_CP073100.1"/>
</dbReference>
<evidence type="ECO:0000313" key="3">
    <source>
        <dbReference type="Proteomes" id="UP000676169"/>
    </source>
</evidence>
<sequence length="246" mass="25568">MIHRLVLFLSTAAFAAGGETFRFDAKTGPGGRDGSCHGYLFDETKETIRVVDREKPATTEGQTLGDAFASIGAFAGCSGGVPTPDGKPAGLIVSELKQISPAETGPQGGGALLLRKGRLSLENAATLKPGEGAAIAQGLQCGPMLVEDGKPAAGLDTRFFARHCVIVSSGNGQWAILYVPSATMDGLARMLADKATFPKFQVSRALSLGNGLSSALWIARSESALPLYLKEVNPVRSGIAILPKVK</sequence>
<evidence type="ECO:0000313" key="2">
    <source>
        <dbReference type="EMBL" id="QUE51611.1"/>
    </source>
</evidence>
<feature type="chain" id="PRO_5037239469" description="Phosphodiester glycosidase domain-containing protein" evidence="1">
    <location>
        <begin position="16"/>
        <end position="246"/>
    </location>
</feature>
<dbReference type="Proteomes" id="UP000676169">
    <property type="component" value="Chromosome"/>
</dbReference>
<dbReference type="AlphaFoldDB" id="A0A975PFH7"/>
<keyword evidence="3" id="KW-1185">Reference proteome</keyword>
<evidence type="ECO:0008006" key="4">
    <source>
        <dbReference type="Google" id="ProtNLM"/>
    </source>
</evidence>